<evidence type="ECO:0000256" key="2">
    <source>
        <dbReference type="ARBA" id="ARBA00012418"/>
    </source>
</evidence>
<dbReference type="InterPro" id="IPR011773">
    <property type="entry name" value="DNA-dir_RpoA"/>
</dbReference>
<dbReference type="InterPro" id="IPR036643">
    <property type="entry name" value="RNApol_insert_sf"/>
</dbReference>
<reference evidence="13 14" key="1">
    <citation type="submission" date="2017-07" db="EMBL/GenBank/DDBJ databases">
        <title>Recovery of genomes from metagenomes via a dereplication, aggregation, and scoring strategy.</title>
        <authorList>
            <person name="Sieber C.M."/>
            <person name="Probst A.J."/>
            <person name="Sharrar A."/>
            <person name="Thomas B.C."/>
            <person name="Hess M."/>
            <person name="Tringe S.G."/>
            <person name="Banfield J.F."/>
        </authorList>
    </citation>
    <scope>NUCLEOTIDE SEQUENCE [LARGE SCALE GENOMIC DNA]</scope>
    <source>
        <strain evidence="13">JGI_Cruoil_03_44_89</strain>
    </source>
</reference>
<evidence type="ECO:0000259" key="12">
    <source>
        <dbReference type="SMART" id="SM00662"/>
    </source>
</evidence>
<evidence type="ECO:0000256" key="1">
    <source>
        <dbReference type="ARBA" id="ARBA00007123"/>
    </source>
</evidence>
<dbReference type="HAMAP" id="MF_00059">
    <property type="entry name" value="RNApol_bact_RpoA"/>
    <property type="match status" value="1"/>
</dbReference>
<comment type="catalytic activity">
    <reaction evidence="10 11">
        <text>RNA(n) + a ribonucleoside 5'-triphosphate = RNA(n+1) + diphosphate</text>
        <dbReference type="Rhea" id="RHEA:21248"/>
        <dbReference type="Rhea" id="RHEA-COMP:14527"/>
        <dbReference type="Rhea" id="RHEA-COMP:17342"/>
        <dbReference type="ChEBI" id="CHEBI:33019"/>
        <dbReference type="ChEBI" id="CHEBI:61557"/>
        <dbReference type="ChEBI" id="CHEBI:140395"/>
        <dbReference type="EC" id="2.7.7.6"/>
    </reaction>
</comment>
<dbReference type="Pfam" id="PF01000">
    <property type="entry name" value="RNA_pol_A_bac"/>
    <property type="match status" value="1"/>
</dbReference>
<keyword evidence="5 11" id="KW-0808">Transferase</keyword>
<dbReference type="AlphaFoldDB" id="A0A235BY63"/>
<sequence>MKLKPFQTPDRVETVEANDKYAKFVLSPIERSFSNTLGNAFRRTLLSSMQGSAITSVRIERVLHEFSTIDGVLEDVPHILLNLKGIKIKLFDVFEKEISTLIKGEGPVYAANIESDGTFEIINPEHLIATVTGDDVEMNVILGVTTGRGYVPREELPGYNRVPIGTIFIDGLYSPIERVYFKVESTGVKNLERLILEIWTDGRIKPDDAVTIAAALLREHIEPFLELREIIIEREKEEPEDKKKLKKTLDIKISELELSVRAANCLKTAGIETLGDLVQMTEQEMLKFPNFGKKSLQELSAILKNYGLSFGMEPLKLEEK</sequence>
<dbReference type="Gene3D" id="3.30.1360.10">
    <property type="entry name" value="RNA polymerase, RBP11-like subunit"/>
    <property type="match status" value="1"/>
</dbReference>
<comment type="domain">
    <text evidence="11">The N-terminal domain is essential for RNAP assembly and basal transcription, whereas the C-terminal domain is involved in interaction with transcriptional regulators and with upstream promoter elements.</text>
</comment>
<dbReference type="GO" id="GO:0003899">
    <property type="term" value="F:DNA-directed RNA polymerase activity"/>
    <property type="evidence" value="ECO:0007669"/>
    <property type="project" value="UniProtKB-UniRule"/>
</dbReference>
<keyword evidence="6 11" id="KW-0548">Nucleotidyltransferase</keyword>
<comment type="function">
    <text evidence="11">DNA-dependent RNA polymerase catalyzes the transcription of DNA into RNA using the four ribonucleoside triphosphates as substrates.</text>
</comment>
<comment type="similarity">
    <text evidence="1 11">Belongs to the RNA polymerase alpha chain family.</text>
</comment>
<evidence type="ECO:0000256" key="7">
    <source>
        <dbReference type="ARBA" id="ARBA00023163"/>
    </source>
</evidence>
<dbReference type="SUPFAM" id="SSF47789">
    <property type="entry name" value="C-terminal domain of RNA polymerase alpha subunit"/>
    <property type="match status" value="1"/>
</dbReference>
<dbReference type="GO" id="GO:0005737">
    <property type="term" value="C:cytoplasm"/>
    <property type="evidence" value="ECO:0007669"/>
    <property type="project" value="UniProtKB-ARBA"/>
</dbReference>
<dbReference type="Pfam" id="PF01193">
    <property type="entry name" value="RNA_pol_L"/>
    <property type="match status" value="1"/>
</dbReference>
<comment type="caution">
    <text evidence="13">The sequence shown here is derived from an EMBL/GenBank/DDBJ whole genome shotgun (WGS) entry which is preliminary data.</text>
</comment>
<dbReference type="NCBIfam" id="NF003519">
    <property type="entry name" value="PRK05182.2-5"/>
    <property type="match status" value="1"/>
</dbReference>
<dbReference type="GO" id="GO:0003677">
    <property type="term" value="F:DNA binding"/>
    <property type="evidence" value="ECO:0007669"/>
    <property type="project" value="UniProtKB-UniRule"/>
</dbReference>
<dbReference type="SMART" id="SM00662">
    <property type="entry name" value="RPOLD"/>
    <property type="match status" value="1"/>
</dbReference>
<accession>A0A235BY63</accession>
<proteinExistence type="inferred from homology"/>
<evidence type="ECO:0000256" key="4">
    <source>
        <dbReference type="ARBA" id="ARBA00022478"/>
    </source>
</evidence>
<feature type="region of interest" description="Alpha C-terminal domain (alpha-CTD)" evidence="11">
    <location>
        <begin position="245"/>
        <end position="320"/>
    </location>
</feature>
<keyword evidence="7 11" id="KW-0804">Transcription</keyword>
<dbReference type="InterPro" id="IPR036603">
    <property type="entry name" value="RBP11-like"/>
</dbReference>
<dbReference type="Gene3D" id="1.10.150.20">
    <property type="entry name" value="5' to 3' exonuclease, C-terminal subdomain"/>
    <property type="match status" value="1"/>
</dbReference>
<organism evidence="13 14">
    <name type="scientific">candidate division WOR-3 bacterium JGI_Cruoil_03_44_89</name>
    <dbReference type="NCBI Taxonomy" id="1973748"/>
    <lineage>
        <taxon>Bacteria</taxon>
        <taxon>Bacteria division WOR-3</taxon>
    </lineage>
</organism>
<feature type="region of interest" description="Alpha N-terminal domain (alpha-NTD)" evidence="11">
    <location>
        <begin position="1"/>
        <end position="228"/>
    </location>
</feature>
<evidence type="ECO:0000256" key="11">
    <source>
        <dbReference type="HAMAP-Rule" id="MF_00059"/>
    </source>
</evidence>
<dbReference type="CDD" id="cd06928">
    <property type="entry name" value="RNAP_alpha_NTD"/>
    <property type="match status" value="1"/>
</dbReference>
<dbReference type="SUPFAM" id="SSF56553">
    <property type="entry name" value="Insert subdomain of RNA polymerase alpha subunit"/>
    <property type="match status" value="1"/>
</dbReference>
<dbReference type="EC" id="2.7.7.6" evidence="2 11"/>
<dbReference type="InterPro" id="IPR011260">
    <property type="entry name" value="RNAP_asu_C"/>
</dbReference>
<protein>
    <recommendedName>
        <fullName evidence="3 11">DNA-directed RNA polymerase subunit alpha</fullName>
        <shortName evidence="11">RNAP subunit alpha</shortName>
        <ecNumber evidence="2 11">2.7.7.6</ecNumber>
    </recommendedName>
    <alternativeName>
        <fullName evidence="9 11">RNA polymerase subunit alpha</fullName>
    </alternativeName>
    <alternativeName>
        <fullName evidence="8 11">Transcriptase subunit alpha</fullName>
    </alternativeName>
</protein>
<name>A0A235BY63_UNCW3</name>
<dbReference type="Proteomes" id="UP000215215">
    <property type="component" value="Unassembled WGS sequence"/>
</dbReference>
<dbReference type="SUPFAM" id="SSF55257">
    <property type="entry name" value="RBP11-like subunits of RNA polymerase"/>
    <property type="match status" value="1"/>
</dbReference>
<evidence type="ECO:0000256" key="9">
    <source>
        <dbReference type="ARBA" id="ARBA00033070"/>
    </source>
</evidence>
<dbReference type="GO" id="GO:0006351">
    <property type="term" value="P:DNA-templated transcription"/>
    <property type="evidence" value="ECO:0007669"/>
    <property type="project" value="UniProtKB-UniRule"/>
</dbReference>
<dbReference type="GO" id="GO:0046983">
    <property type="term" value="F:protein dimerization activity"/>
    <property type="evidence" value="ECO:0007669"/>
    <property type="project" value="InterPro"/>
</dbReference>
<dbReference type="InterPro" id="IPR011263">
    <property type="entry name" value="DNA-dir_RNA_pol_RpoA/D/Rpb3"/>
</dbReference>
<dbReference type="NCBIfam" id="NF003513">
    <property type="entry name" value="PRK05182.1-2"/>
    <property type="match status" value="1"/>
</dbReference>
<dbReference type="GO" id="GO:0000428">
    <property type="term" value="C:DNA-directed RNA polymerase complex"/>
    <property type="evidence" value="ECO:0007669"/>
    <property type="project" value="UniProtKB-KW"/>
</dbReference>
<keyword evidence="4 11" id="KW-0240">DNA-directed RNA polymerase</keyword>
<evidence type="ECO:0000256" key="5">
    <source>
        <dbReference type="ARBA" id="ARBA00022679"/>
    </source>
</evidence>
<evidence type="ECO:0000313" key="14">
    <source>
        <dbReference type="Proteomes" id="UP000215215"/>
    </source>
</evidence>
<comment type="subunit">
    <text evidence="11">Homodimer. The RNAP catalytic core consists of 2 alpha, 1 beta, 1 beta' and 1 omega subunit. When a sigma factor is associated with the core the holoenzyme is formed, which can initiate transcription.</text>
</comment>
<dbReference type="Gene3D" id="2.170.120.12">
    <property type="entry name" value="DNA-directed RNA polymerase, insert domain"/>
    <property type="match status" value="1"/>
</dbReference>
<feature type="domain" description="DNA-directed RNA polymerase RpoA/D/Rpb3-type" evidence="12">
    <location>
        <begin position="21"/>
        <end position="227"/>
    </location>
</feature>
<evidence type="ECO:0000256" key="6">
    <source>
        <dbReference type="ARBA" id="ARBA00022695"/>
    </source>
</evidence>
<dbReference type="Pfam" id="PF03118">
    <property type="entry name" value="RNA_pol_A_CTD"/>
    <property type="match status" value="1"/>
</dbReference>
<dbReference type="FunFam" id="2.170.120.12:FF:000001">
    <property type="entry name" value="DNA-directed RNA polymerase subunit alpha"/>
    <property type="match status" value="1"/>
</dbReference>
<evidence type="ECO:0000256" key="10">
    <source>
        <dbReference type="ARBA" id="ARBA00048552"/>
    </source>
</evidence>
<gene>
    <name evidence="11" type="primary">rpoA</name>
    <name evidence="13" type="ORF">CH333_01695</name>
</gene>
<evidence type="ECO:0000256" key="3">
    <source>
        <dbReference type="ARBA" id="ARBA00015972"/>
    </source>
</evidence>
<evidence type="ECO:0000256" key="8">
    <source>
        <dbReference type="ARBA" id="ARBA00032524"/>
    </source>
</evidence>
<dbReference type="EMBL" id="NOZQ01000029">
    <property type="protein sequence ID" value="OYD17201.1"/>
    <property type="molecule type" value="Genomic_DNA"/>
</dbReference>
<evidence type="ECO:0000313" key="13">
    <source>
        <dbReference type="EMBL" id="OYD17201.1"/>
    </source>
</evidence>
<dbReference type="NCBIfam" id="TIGR02027">
    <property type="entry name" value="rpoA"/>
    <property type="match status" value="1"/>
</dbReference>
<dbReference type="InterPro" id="IPR011262">
    <property type="entry name" value="DNA-dir_RNA_pol_insert"/>
</dbReference>